<dbReference type="EMBL" id="LNIX01000007">
    <property type="protein sequence ID" value="OXA52358.1"/>
    <property type="molecule type" value="Genomic_DNA"/>
</dbReference>
<dbReference type="CDD" id="cd09917">
    <property type="entry name" value="F-box_SF"/>
    <property type="match status" value="1"/>
</dbReference>
<proteinExistence type="predicted"/>
<reference evidence="2 3" key="1">
    <citation type="submission" date="2015-12" db="EMBL/GenBank/DDBJ databases">
        <title>The genome of Folsomia candida.</title>
        <authorList>
            <person name="Faddeeva A."/>
            <person name="Derks M.F."/>
            <person name="Anvar Y."/>
            <person name="Smit S."/>
            <person name="Van Straalen N."/>
            <person name="Roelofs D."/>
        </authorList>
    </citation>
    <scope>NUCLEOTIDE SEQUENCE [LARGE SCALE GENOMIC DNA]</scope>
    <source>
        <strain evidence="2 3">VU population</strain>
        <tissue evidence="2">Whole body</tissue>
    </source>
</reference>
<accession>A0A226E4Z2</accession>
<evidence type="ECO:0000313" key="2">
    <source>
        <dbReference type="EMBL" id="OXA52358.1"/>
    </source>
</evidence>
<gene>
    <name evidence="2" type="ORF">Fcan01_13042</name>
</gene>
<sequence>MMASLLGSGDEMNYLTERLSDETLLHIFQHIHTHDDFIRLSETCHRLNELLKDKDFCCRIFLPWYSNLRREMVFRFFRDRVRVAVISQLDFSDLYWLPSGIIRDLVTPMTNLQIFLAAGTCLSWAHLSQLLKCLPIKKLSWSWDNCLEESCRRRSSVTPTKFSEITEMEDAFLRLTSLLIHIPMMTKTPTDVLFYSYSALEYLVSLCLNLEELWFISWPKSSAERKSSSSSYSRREFDGLESALTKLHTLVISVKGPPRFSPMSFFRKLISTFGVVTPAQVFWCDHPLLGILNNETQYRLGQARYCWFPQICSETAVRLSYPMVAILEAARENFSYPKLRAVSLSCSDGEIGDHSVAFSKLTYLEKLSVSIDCLFEIRDSSLLSEYMTLQHLDDKLEATTDYKPEKMSELKPPSKKRRVGAASKLLVNGIPNKTDPTTGLHFIARRCSKINELELGYSGLNQAKAGRIVLESLSCISNFKFLRKLSLSSIPITNGKFLIQICSKCDIIESLRLTHLGPSAKCCYVQDLCQALPLCRNTLKDFRLEQNYIGSPLAILKALKKCSNIRRLLIWSSPNDHALEFEPVDCLFQSCKDLTVFYATIESTTKADCFKFRKALEARYKAERPALSIVLRRTLEEEELIHYPSIHYREIVINATQVCQYKDFSNFNS</sequence>
<organism evidence="2 3">
    <name type="scientific">Folsomia candida</name>
    <name type="common">Springtail</name>
    <dbReference type="NCBI Taxonomy" id="158441"/>
    <lineage>
        <taxon>Eukaryota</taxon>
        <taxon>Metazoa</taxon>
        <taxon>Ecdysozoa</taxon>
        <taxon>Arthropoda</taxon>
        <taxon>Hexapoda</taxon>
        <taxon>Collembola</taxon>
        <taxon>Entomobryomorpha</taxon>
        <taxon>Isotomoidea</taxon>
        <taxon>Isotomidae</taxon>
        <taxon>Proisotominae</taxon>
        <taxon>Folsomia</taxon>
    </lineage>
</organism>
<dbReference type="STRING" id="158441.A0A226E4Z2"/>
<keyword evidence="3" id="KW-1185">Reference proteome</keyword>
<dbReference type="GO" id="GO:0031146">
    <property type="term" value="P:SCF-dependent proteasomal ubiquitin-dependent protein catabolic process"/>
    <property type="evidence" value="ECO:0007669"/>
    <property type="project" value="InterPro"/>
</dbReference>
<dbReference type="Gene3D" id="3.80.10.10">
    <property type="entry name" value="Ribonuclease Inhibitor"/>
    <property type="match status" value="1"/>
</dbReference>
<feature type="domain" description="F-box/LRR-repeat protein 18 LRR" evidence="1">
    <location>
        <begin position="464"/>
        <end position="627"/>
    </location>
</feature>
<dbReference type="InterPro" id="IPR045627">
    <property type="entry name" value="FBXL18_LRR"/>
</dbReference>
<dbReference type="AlphaFoldDB" id="A0A226E4Z2"/>
<dbReference type="OrthoDB" id="6705608at2759"/>
<comment type="caution">
    <text evidence="2">The sequence shown here is derived from an EMBL/GenBank/DDBJ whole genome shotgun (WGS) entry which is preliminary data.</text>
</comment>
<dbReference type="OMA" id="ACKHITH"/>
<dbReference type="Pfam" id="PF19729">
    <property type="entry name" value="LRR_FBXL18"/>
    <property type="match status" value="1"/>
</dbReference>
<dbReference type="InterPro" id="IPR032675">
    <property type="entry name" value="LRR_dom_sf"/>
</dbReference>
<evidence type="ECO:0000313" key="3">
    <source>
        <dbReference type="Proteomes" id="UP000198287"/>
    </source>
</evidence>
<dbReference type="SUPFAM" id="SSF81383">
    <property type="entry name" value="F-box domain"/>
    <property type="match status" value="1"/>
</dbReference>
<dbReference type="InterPro" id="IPR036047">
    <property type="entry name" value="F-box-like_dom_sf"/>
</dbReference>
<name>A0A226E4Z2_FOLCA</name>
<dbReference type="SUPFAM" id="SSF52047">
    <property type="entry name" value="RNI-like"/>
    <property type="match status" value="1"/>
</dbReference>
<protein>
    <submittedName>
        <fullName evidence="2">F-box/LRR-repeat protein 18</fullName>
    </submittedName>
</protein>
<dbReference type="Proteomes" id="UP000198287">
    <property type="component" value="Unassembled WGS sequence"/>
</dbReference>
<evidence type="ECO:0000259" key="1">
    <source>
        <dbReference type="Pfam" id="PF19729"/>
    </source>
</evidence>